<dbReference type="Gene3D" id="3.40.50.1820">
    <property type="entry name" value="alpha/beta hydrolase"/>
    <property type="match status" value="1"/>
</dbReference>
<dbReference type="SUPFAM" id="SSF53474">
    <property type="entry name" value="alpha/beta-Hydrolases"/>
    <property type="match status" value="1"/>
</dbReference>
<evidence type="ECO:0000259" key="1">
    <source>
        <dbReference type="Pfam" id="PF00326"/>
    </source>
</evidence>
<dbReference type="RefSeq" id="WP_224191692.1">
    <property type="nucleotide sequence ID" value="NZ_JAIRAU010000011.1"/>
</dbReference>
<reference evidence="3" key="1">
    <citation type="submission" date="2021-08" db="EMBL/GenBank/DDBJ databases">
        <authorList>
            <person name="Stevens D.C."/>
        </authorList>
    </citation>
    <scope>NUCLEOTIDE SEQUENCE</scope>
    <source>
        <strain evidence="3">DSM 53165</strain>
    </source>
</reference>
<dbReference type="Pfam" id="PF00930">
    <property type="entry name" value="DPPIV_N"/>
    <property type="match status" value="1"/>
</dbReference>
<dbReference type="Gene3D" id="2.140.10.30">
    <property type="entry name" value="Dipeptidylpeptidase IV, N-terminal domain"/>
    <property type="match status" value="1"/>
</dbReference>
<evidence type="ECO:0000313" key="3">
    <source>
        <dbReference type="EMBL" id="MBZ5709920.1"/>
    </source>
</evidence>
<dbReference type="PANTHER" id="PTHR11731:SF193">
    <property type="entry name" value="DIPEPTIDYL PEPTIDASE 9"/>
    <property type="match status" value="1"/>
</dbReference>
<dbReference type="InterPro" id="IPR002469">
    <property type="entry name" value="Peptidase_S9B_N"/>
</dbReference>
<gene>
    <name evidence="3" type="ORF">K7C98_11710</name>
</gene>
<feature type="domain" description="Dipeptidylpeptidase IV N-terminal" evidence="2">
    <location>
        <begin position="204"/>
        <end position="445"/>
    </location>
</feature>
<dbReference type="Pfam" id="PF00326">
    <property type="entry name" value="Peptidase_S9"/>
    <property type="match status" value="1"/>
</dbReference>
<proteinExistence type="predicted"/>
<dbReference type="Proteomes" id="UP001139031">
    <property type="component" value="Unassembled WGS sequence"/>
</dbReference>
<keyword evidence="4" id="KW-1185">Reference proteome</keyword>
<dbReference type="InterPro" id="IPR029058">
    <property type="entry name" value="AB_hydrolase_fold"/>
</dbReference>
<dbReference type="SUPFAM" id="SSF82171">
    <property type="entry name" value="DPP6 N-terminal domain-like"/>
    <property type="match status" value="1"/>
</dbReference>
<protein>
    <submittedName>
        <fullName evidence="3">S9 family peptidase</fullName>
    </submittedName>
</protein>
<comment type="caution">
    <text evidence="3">The sequence shown here is derived from an EMBL/GenBank/DDBJ whole genome shotgun (WGS) entry which is preliminary data.</text>
</comment>
<dbReference type="PANTHER" id="PTHR11731">
    <property type="entry name" value="PROTEASE FAMILY S9B,C DIPEPTIDYL-PEPTIDASE IV-RELATED"/>
    <property type="match status" value="1"/>
</dbReference>
<dbReference type="PROSITE" id="PS51257">
    <property type="entry name" value="PROKAR_LIPOPROTEIN"/>
    <property type="match status" value="1"/>
</dbReference>
<evidence type="ECO:0000313" key="4">
    <source>
        <dbReference type="Proteomes" id="UP001139031"/>
    </source>
</evidence>
<dbReference type="InterPro" id="IPR050278">
    <property type="entry name" value="Serine_Prot_S9B/DPPIV"/>
</dbReference>
<feature type="domain" description="Peptidase S9 prolyl oligopeptidase catalytic" evidence="1">
    <location>
        <begin position="541"/>
        <end position="731"/>
    </location>
</feature>
<sequence>MIHRILFLAAALTGAAACDAGKPEPASPAAPVDLEPLQARLDYAEQFFLRPERIRDSLSGQVWLPDDRFVHWPGVGPNRGTFEIVDPKARTVAPLLSPDELSAQLAGATVPGDYLQFALAPDSTRLVFRIGDRTFALGLDDRRVVALAADDPANHVLAPDTVLAPDRRALLVRRGHGFAVVAADGRALVERDGEPDAAWKLPRTAWSPDSRHLAVWSRDARAVHKLPIVDYTTALEEVRQVPYVKTGTPLVRAELHLVEPATGRVVEAALPGDESYTWLAGWRPDGSEALVLRLARDGKRLDLLAVAPATGDVRLIVREERPDSFVADVGFDEGGWQQQVMPLSDGLLWISERDGWRHVYRYDYSGELEAQLTRGSFPVHQVLAVTPERDALLVLASAEPDAPYDRLVYRLPIAGGALTRLSGDAGMHRPSVSPSGRYYIDGHSARARPRAWDVVAVDGGAALRYAEADASAVTALGYQPPEAIVTTAADGVTPLHGTLFKPVAFDPSRRYAVIDLIYAGPFVSVVPWTYVGTSESRIAEGLAQMGFVVMVLDARGTPGRGKAFQDATYGRFGQIEIPDHLAALDQAAATRPYMDLERLGVYGHSWGGYFALRAMLTAPDRFVAGYAGAPGDLTEDALCNEPNLGLPAANPAAYEAASNLPLAGNLRGALKLMHGTSDDQAPLSTTMRMADALIRADKRFELLIMPGTGHNPEPRRYYYDDVRRFFADKLGPPG</sequence>
<name>A0ABS7TNX8_9BACT</name>
<accession>A0ABS7TNX8</accession>
<dbReference type="EMBL" id="JAIRAU010000011">
    <property type="protein sequence ID" value="MBZ5709920.1"/>
    <property type="molecule type" value="Genomic_DNA"/>
</dbReference>
<dbReference type="InterPro" id="IPR001375">
    <property type="entry name" value="Peptidase_S9_cat"/>
</dbReference>
<organism evidence="3 4">
    <name type="scientific">Nannocystis pusilla</name>
    <dbReference type="NCBI Taxonomy" id="889268"/>
    <lineage>
        <taxon>Bacteria</taxon>
        <taxon>Pseudomonadati</taxon>
        <taxon>Myxococcota</taxon>
        <taxon>Polyangia</taxon>
        <taxon>Nannocystales</taxon>
        <taxon>Nannocystaceae</taxon>
        <taxon>Nannocystis</taxon>
    </lineage>
</organism>
<evidence type="ECO:0000259" key="2">
    <source>
        <dbReference type="Pfam" id="PF00930"/>
    </source>
</evidence>